<gene>
    <name evidence="1" type="ORF">SAMN05444359_10468</name>
</gene>
<protein>
    <submittedName>
        <fullName evidence="1">Uncharacterized protein</fullName>
    </submittedName>
</protein>
<keyword evidence="2" id="KW-1185">Reference proteome</keyword>
<name>A0A1H9C5J7_9BACT</name>
<reference evidence="2" key="1">
    <citation type="submission" date="2016-10" db="EMBL/GenBank/DDBJ databases">
        <authorList>
            <person name="Varghese N."/>
            <person name="Submissions S."/>
        </authorList>
    </citation>
    <scope>NUCLEOTIDE SEQUENCE [LARGE SCALE GENOMIC DNA]</scope>
    <source>
        <strain evidence="2">DSM 24740</strain>
    </source>
</reference>
<proteinExistence type="predicted"/>
<evidence type="ECO:0000313" key="1">
    <source>
        <dbReference type="EMBL" id="SEP96261.1"/>
    </source>
</evidence>
<evidence type="ECO:0000313" key="2">
    <source>
        <dbReference type="Proteomes" id="UP000199021"/>
    </source>
</evidence>
<dbReference type="InParanoid" id="A0A1H9C5J7"/>
<sequence>MVFFYFKKILVSIFLMLAPCYLSAQFNISLEYGLEQIISDNFALTNLESFSIESNNVSNSTSDFLRLGVSRDLNWNNLSLGIVGTLHSRYSLSYELTDFNSTSVFGPAQKVIGIGGRLYDFGINTTYKSNLSIGKRQLGCSFALTLGTLIHSPDNSEPFTNLGPEAIRIEKVSNTILSVPFKNAFFVQPSAYFTFRFIFLRASYLHPVIRSIVDDVTTEDTNYYFFYRKKMVQFSLGINHEF</sequence>
<dbReference type="Proteomes" id="UP000199021">
    <property type="component" value="Unassembled WGS sequence"/>
</dbReference>
<dbReference type="EMBL" id="FOFB01000004">
    <property type="protein sequence ID" value="SEP96261.1"/>
    <property type="molecule type" value="Genomic_DNA"/>
</dbReference>
<dbReference type="AlphaFoldDB" id="A0A1H9C5J7"/>
<accession>A0A1H9C5J7</accession>
<organism evidence="1 2">
    <name type="scientific">Neolewinella agarilytica</name>
    <dbReference type="NCBI Taxonomy" id="478744"/>
    <lineage>
        <taxon>Bacteria</taxon>
        <taxon>Pseudomonadati</taxon>
        <taxon>Bacteroidota</taxon>
        <taxon>Saprospiria</taxon>
        <taxon>Saprospirales</taxon>
        <taxon>Lewinellaceae</taxon>
        <taxon>Neolewinella</taxon>
    </lineage>
</organism>
<dbReference type="RefSeq" id="WP_090165903.1">
    <property type="nucleotide sequence ID" value="NZ_FOFB01000004.1"/>
</dbReference>